<comment type="caution">
    <text evidence="2">The sequence shown here is derived from an EMBL/GenBank/DDBJ whole genome shotgun (WGS) entry which is preliminary data.</text>
</comment>
<dbReference type="GO" id="GO:0003899">
    <property type="term" value="F:DNA-directed RNA polymerase activity"/>
    <property type="evidence" value="ECO:0007669"/>
    <property type="project" value="UniProtKB-EC"/>
</dbReference>
<dbReference type="AlphaFoldDB" id="A0A086LH76"/>
<evidence type="ECO:0000313" key="2">
    <source>
        <dbReference type="EMBL" id="KFG55994.1"/>
    </source>
</evidence>
<dbReference type="GO" id="GO:0000428">
    <property type="term" value="C:DNA-directed RNA polymerase complex"/>
    <property type="evidence" value="ECO:0007669"/>
    <property type="project" value="UniProtKB-KW"/>
</dbReference>
<sequence>MVLCERTRTHGAVLPYMSQHAAGAARSHHAVPLQNMSLRLQHQRKTDSENASDSKKGRRTSGRKPRSCSGRKSSR</sequence>
<keyword evidence="2" id="KW-0804">Transcription</keyword>
<proteinExistence type="predicted"/>
<reference evidence="2 3" key="1">
    <citation type="submission" date="2014-07" db="EMBL/GenBank/DDBJ databases">
        <authorList>
            <person name="Sibley D."/>
            <person name="Venepally P."/>
            <person name="Karamycheva S."/>
            <person name="Hadjithomas M."/>
            <person name="Khan A."/>
            <person name="Brunk B."/>
            <person name="Roos D."/>
            <person name="Caler E."/>
            <person name="Lorenzi H."/>
        </authorList>
    </citation>
    <scope>NUCLEOTIDE SEQUENCE [LARGE SCALE GENOMIC DNA]</scope>
    <source>
        <strain evidence="2 3">FOU</strain>
    </source>
</reference>
<protein>
    <submittedName>
        <fullName evidence="2">DNA-directed RNA polymerase III RPC11</fullName>
        <ecNumber evidence="2">2.7.7.6</ecNumber>
    </submittedName>
</protein>
<keyword evidence="2" id="KW-0808">Transferase</keyword>
<organism evidence="2 3">
    <name type="scientific">Toxoplasma gondii FOU</name>
    <dbReference type="NCBI Taxonomy" id="943167"/>
    <lineage>
        <taxon>Eukaryota</taxon>
        <taxon>Sar</taxon>
        <taxon>Alveolata</taxon>
        <taxon>Apicomplexa</taxon>
        <taxon>Conoidasida</taxon>
        <taxon>Coccidia</taxon>
        <taxon>Eucoccidiorida</taxon>
        <taxon>Eimeriorina</taxon>
        <taxon>Sarcocystidae</taxon>
        <taxon>Toxoplasma</taxon>
    </lineage>
</organism>
<keyword evidence="2" id="KW-0548">Nucleotidyltransferase</keyword>
<feature type="region of interest" description="Disordered" evidence="1">
    <location>
        <begin position="25"/>
        <end position="75"/>
    </location>
</feature>
<accession>A0A086LH76</accession>
<name>A0A086LH76_TOXGO</name>
<keyword evidence="2" id="KW-0240">DNA-directed RNA polymerase</keyword>
<gene>
    <name evidence="2" type="ORF">TGFOU_312250</name>
</gene>
<evidence type="ECO:0000256" key="1">
    <source>
        <dbReference type="SAM" id="MobiDB-lite"/>
    </source>
</evidence>
<dbReference type="VEuPathDB" id="ToxoDB:TGFOU_312250"/>
<dbReference type="EC" id="2.7.7.6" evidence="2"/>
<feature type="compositionally biased region" description="Basic residues" evidence="1">
    <location>
        <begin position="56"/>
        <end position="66"/>
    </location>
</feature>
<evidence type="ECO:0000313" key="3">
    <source>
        <dbReference type="Proteomes" id="UP000028838"/>
    </source>
</evidence>
<dbReference type="EMBL" id="AEYH02000133">
    <property type="protein sequence ID" value="KFG55994.1"/>
    <property type="molecule type" value="Genomic_DNA"/>
</dbReference>
<dbReference type="Proteomes" id="UP000028838">
    <property type="component" value="Unassembled WGS sequence"/>
</dbReference>
<feature type="compositionally biased region" description="Basic and acidic residues" evidence="1">
    <location>
        <begin position="44"/>
        <end position="55"/>
    </location>
</feature>